<reference evidence="13 14" key="1">
    <citation type="journal article" date="2018" name="Sci. Rep.">
        <title>Extensive genomic diversity among Mycobacterium marinum strains revealed by whole genome sequencing.</title>
        <authorList>
            <person name="Das S."/>
            <person name="Pettersson B.M."/>
            <person name="Behra P.R."/>
            <person name="Mallick A."/>
            <person name="Cheramie M."/>
            <person name="Ramesh M."/>
            <person name="Shirreff L."/>
            <person name="DuCote T."/>
            <person name="Dasgupta S."/>
            <person name="Ennis D.G."/>
            <person name="Kirsebom L.A."/>
        </authorList>
    </citation>
    <scope>NUCLEOTIDE SEQUENCE [LARGE SCALE GENOMIC DNA]</scope>
    <source>
        <strain evidence="13 14">Davis1</strain>
    </source>
</reference>
<feature type="binding site" evidence="10">
    <location>
        <position position="32"/>
    </location>
    <ligand>
        <name>Mn(2+)</name>
        <dbReference type="ChEBI" id="CHEBI:29035"/>
    </ligand>
</feature>
<evidence type="ECO:0000259" key="12">
    <source>
        <dbReference type="PROSITE" id="PS51462"/>
    </source>
</evidence>
<dbReference type="PROSITE" id="PS51462">
    <property type="entry name" value="NUDIX"/>
    <property type="match status" value="1"/>
</dbReference>
<proteinExistence type="inferred from homology"/>
<evidence type="ECO:0000256" key="10">
    <source>
        <dbReference type="HAMAP-Rule" id="MF_00202"/>
    </source>
</evidence>
<evidence type="ECO:0000313" key="13">
    <source>
        <dbReference type="EMBL" id="RFZ42786.1"/>
    </source>
</evidence>
<dbReference type="GO" id="GO:0009240">
    <property type="term" value="P:isopentenyl diphosphate biosynthetic process"/>
    <property type="evidence" value="ECO:0007669"/>
    <property type="project" value="TreeGrafter"/>
</dbReference>
<feature type="active site" evidence="10 11">
    <location>
        <position position="67"/>
    </location>
</feature>
<dbReference type="HAMAP" id="MF_00202">
    <property type="entry name" value="Idi"/>
    <property type="match status" value="1"/>
</dbReference>
<dbReference type="Proteomes" id="UP000257451">
    <property type="component" value="Unassembled WGS sequence"/>
</dbReference>
<dbReference type="InterPro" id="IPR011876">
    <property type="entry name" value="IsopentenylPP_isomerase_typ1"/>
</dbReference>
<evidence type="ECO:0000256" key="7">
    <source>
        <dbReference type="ARBA" id="ARBA00023211"/>
    </source>
</evidence>
<evidence type="ECO:0000256" key="5">
    <source>
        <dbReference type="ARBA" id="ARBA00022723"/>
    </source>
</evidence>
<comment type="cofactor">
    <cofactor evidence="10">
        <name>Mg(2+)</name>
        <dbReference type="ChEBI" id="CHEBI:18420"/>
    </cofactor>
    <text evidence="10">Binds 1 Mg(2+) ion per subunit. The magnesium ion binds only when substrate is bound.</text>
</comment>
<dbReference type="SUPFAM" id="SSF55811">
    <property type="entry name" value="Nudix"/>
    <property type="match status" value="1"/>
</dbReference>
<evidence type="ECO:0000256" key="3">
    <source>
        <dbReference type="ARBA" id="ARBA00012057"/>
    </source>
</evidence>
<dbReference type="UniPathway" id="UPA00059">
    <property type="reaction ID" value="UER00104"/>
</dbReference>
<feature type="binding site" evidence="10">
    <location>
        <position position="87"/>
    </location>
    <ligand>
        <name>Mg(2+)</name>
        <dbReference type="ChEBI" id="CHEBI:18420"/>
    </ligand>
</feature>
<dbReference type="GO" id="GO:0050992">
    <property type="term" value="P:dimethylallyl diphosphate biosynthetic process"/>
    <property type="evidence" value="ECO:0007669"/>
    <property type="project" value="UniProtKB-UniRule"/>
</dbReference>
<comment type="catalytic activity">
    <reaction evidence="10">
        <text>isopentenyl diphosphate = dimethylallyl diphosphate</text>
        <dbReference type="Rhea" id="RHEA:23284"/>
        <dbReference type="ChEBI" id="CHEBI:57623"/>
        <dbReference type="ChEBI" id="CHEBI:128769"/>
        <dbReference type="EC" id="5.3.3.2"/>
    </reaction>
</comment>
<keyword evidence="5 10" id="KW-0479">Metal-binding</keyword>
<dbReference type="InterPro" id="IPR000086">
    <property type="entry name" value="NUDIX_hydrolase_dom"/>
</dbReference>
<dbReference type="InterPro" id="IPR056375">
    <property type="entry name" value="Idi_bact"/>
</dbReference>
<keyword evidence="9 10" id="KW-0413">Isomerase</keyword>
<comment type="function">
    <text evidence="10">Catalyzes the 1,3-allylic rearrangement of the homoallylic substrate isopentenyl (IPP) to its highly electrophilic allylic isomer, dimethylallyl diphosphate (DMAPP).</text>
</comment>
<feature type="binding site" evidence="10">
    <location>
        <position position="69"/>
    </location>
    <ligand>
        <name>Mn(2+)</name>
        <dbReference type="ChEBI" id="CHEBI:29035"/>
    </ligand>
</feature>
<dbReference type="Pfam" id="PF00293">
    <property type="entry name" value="NUDIX"/>
    <property type="match status" value="1"/>
</dbReference>
<comment type="pathway">
    <text evidence="1 10">Isoprenoid biosynthesis; dimethylallyl diphosphate biosynthesis; dimethylallyl diphosphate from isopentenyl diphosphate: step 1/1.</text>
</comment>
<dbReference type="EC" id="5.3.3.2" evidence="3 10"/>
<keyword evidence="6 10" id="KW-0460">Magnesium</keyword>
<comment type="cofactor">
    <cofactor evidence="10">
        <name>Mn(2+)</name>
        <dbReference type="ChEBI" id="CHEBI:29035"/>
    </cofactor>
    <text evidence="10">Binds 1 Mn(2+) ion per subunit.</text>
</comment>
<feature type="binding site" evidence="10">
    <location>
        <position position="25"/>
    </location>
    <ligand>
        <name>Mn(2+)</name>
        <dbReference type="ChEBI" id="CHEBI:29035"/>
    </ligand>
</feature>
<accession>A0A3E2MXJ6</accession>
<gene>
    <name evidence="10 13" type="primary">idi</name>
    <name evidence="13" type="ORF">DAVIS_02052</name>
</gene>
<protein>
    <recommendedName>
        <fullName evidence="3 10">Isopentenyl-diphosphate Delta-isomerase</fullName>
        <shortName evidence="10">IPP isomerase</shortName>
        <ecNumber evidence="3 10">5.3.3.2</ecNumber>
    </recommendedName>
    <alternativeName>
        <fullName evidence="10">IPP:DMAPP isomerase</fullName>
    </alternativeName>
    <alternativeName>
        <fullName evidence="10">Isopentenyl pyrophosphate isomerase</fullName>
    </alternativeName>
</protein>
<evidence type="ECO:0000256" key="2">
    <source>
        <dbReference type="ARBA" id="ARBA00007579"/>
    </source>
</evidence>
<comment type="caution">
    <text evidence="13">The sequence shown here is derived from an EMBL/GenBank/DDBJ whole genome shotgun (WGS) entry which is preliminary data.</text>
</comment>
<dbReference type="PANTHER" id="PTHR10885">
    <property type="entry name" value="ISOPENTENYL-DIPHOSPHATE DELTA-ISOMERASE"/>
    <property type="match status" value="1"/>
</dbReference>
<dbReference type="EMBL" id="PEDF01000062">
    <property type="protein sequence ID" value="RFZ42786.1"/>
    <property type="molecule type" value="Genomic_DNA"/>
</dbReference>
<evidence type="ECO:0000256" key="4">
    <source>
        <dbReference type="ARBA" id="ARBA00022490"/>
    </source>
</evidence>
<name>A0A3E2MXJ6_MYCMR</name>
<feature type="domain" description="Nudix hydrolase" evidence="12">
    <location>
        <begin position="30"/>
        <end position="165"/>
    </location>
</feature>
<evidence type="ECO:0000256" key="6">
    <source>
        <dbReference type="ARBA" id="ARBA00022842"/>
    </source>
</evidence>
<keyword evidence="8 10" id="KW-0414">Isoprene biosynthesis</keyword>
<organism evidence="13 14">
    <name type="scientific">Mycobacterium marinum</name>
    <dbReference type="NCBI Taxonomy" id="1781"/>
    <lineage>
        <taxon>Bacteria</taxon>
        <taxon>Bacillati</taxon>
        <taxon>Actinomycetota</taxon>
        <taxon>Actinomycetes</taxon>
        <taxon>Mycobacteriales</taxon>
        <taxon>Mycobacteriaceae</taxon>
        <taxon>Mycobacterium</taxon>
        <taxon>Mycobacterium ulcerans group</taxon>
    </lineage>
</organism>
<dbReference type="GO" id="GO:0046872">
    <property type="term" value="F:metal ion binding"/>
    <property type="evidence" value="ECO:0007669"/>
    <property type="project" value="UniProtKB-KW"/>
</dbReference>
<comment type="similarity">
    <text evidence="2 10">Belongs to the IPP isomerase type 1 family.</text>
</comment>
<dbReference type="RefSeq" id="WP_117432062.1">
    <property type="nucleotide sequence ID" value="NZ_PEDF01000062.1"/>
</dbReference>
<dbReference type="CDD" id="cd02885">
    <property type="entry name" value="NUDIX_IPP_Isomerase"/>
    <property type="match status" value="1"/>
</dbReference>
<comment type="subcellular location">
    <subcellularLocation>
        <location evidence="10">Cytoplasm</location>
    </subcellularLocation>
</comment>
<dbReference type="AlphaFoldDB" id="A0A3E2MXJ6"/>
<dbReference type="InterPro" id="IPR015797">
    <property type="entry name" value="NUDIX_hydrolase-like_dom_sf"/>
</dbReference>
<evidence type="ECO:0000256" key="1">
    <source>
        <dbReference type="ARBA" id="ARBA00004826"/>
    </source>
</evidence>
<keyword evidence="4 10" id="KW-0963">Cytoplasm</keyword>
<feature type="active site" evidence="10 11">
    <location>
        <position position="115"/>
    </location>
</feature>
<sequence>MPEIMLELVDAGGVTQGVAEKIAAHEAPGLLHRAFSVFLFDESGRMALQRRAAGKYHWPGVLSNACCGHPFPGESPRVAAQRRVREELGLDVELVPAGTVTYRHADAQTGLVEHEFNHLYVGRISGPPQPDPDEVSEVRMVTAAELARLLEADSFSGWFLTVLGAARVAFAQFTQEIY</sequence>
<dbReference type="NCBIfam" id="TIGR02150">
    <property type="entry name" value="IPP_isom_1"/>
    <property type="match status" value="1"/>
</dbReference>
<dbReference type="Gene3D" id="3.90.79.10">
    <property type="entry name" value="Nucleoside Triphosphate Pyrophosphohydrolase"/>
    <property type="match status" value="1"/>
</dbReference>
<dbReference type="GO" id="GO:0004452">
    <property type="term" value="F:isopentenyl-diphosphate delta-isomerase activity"/>
    <property type="evidence" value="ECO:0007669"/>
    <property type="project" value="UniProtKB-UniRule"/>
</dbReference>
<feature type="binding site" evidence="10">
    <location>
        <position position="113"/>
    </location>
    <ligand>
        <name>Mn(2+)</name>
        <dbReference type="ChEBI" id="CHEBI:29035"/>
    </ligand>
</feature>
<evidence type="ECO:0000313" key="14">
    <source>
        <dbReference type="Proteomes" id="UP000257451"/>
    </source>
</evidence>
<evidence type="ECO:0000256" key="8">
    <source>
        <dbReference type="ARBA" id="ARBA00023229"/>
    </source>
</evidence>
<keyword evidence="7 10" id="KW-0464">Manganese</keyword>
<dbReference type="GO" id="GO:0005737">
    <property type="term" value="C:cytoplasm"/>
    <property type="evidence" value="ECO:0007669"/>
    <property type="project" value="UniProtKB-SubCell"/>
</dbReference>
<evidence type="ECO:0000256" key="9">
    <source>
        <dbReference type="ARBA" id="ARBA00023235"/>
    </source>
</evidence>
<dbReference type="PIRSF" id="PIRSF018427">
    <property type="entry name" value="Isopntndiph_ism"/>
    <property type="match status" value="1"/>
</dbReference>
<feature type="binding site" evidence="10">
    <location>
        <position position="115"/>
    </location>
    <ligand>
        <name>Mn(2+)</name>
        <dbReference type="ChEBI" id="CHEBI:29035"/>
    </ligand>
</feature>
<dbReference type="PANTHER" id="PTHR10885:SF0">
    <property type="entry name" value="ISOPENTENYL-DIPHOSPHATE DELTA-ISOMERASE"/>
    <property type="match status" value="1"/>
</dbReference>
<dbReference type="NCBIfam" id="NF002995">
    <property type="entry name" value="PRK03759.1"/>
    <property type="match status" value="1"/>
</dbReference>
<evidence type="ECO:0000256" key="11">
    <source>
        <dbReference type="PIRSR" id="PIRSR018427-1"/>
    </source>
</evidence>